<dbReference type="Proteomes" id="UP000028073">
    <property type="component" value="Unassembled WGS sequence"/>
</dbReference>
<evidence type="ECO:0000313" key="3">
    <source>
        <dbReference type="Proteomes" id="UP000028073"/>
    </source>
</evidence>
<evidence type="ECO:0000313" key="2">
    <source>
        <dbReference type="EMBL" id="KEQ11514.1"/>
    </source>
</evidence>
<protein>
    <recommendedName>
        <fullName evidence="1">LysR substrate-binding domain-containing protein</fullName>
    </recommendedName>
</protein>
<accession>A0A081MZ91</accession>
<gene>
    <name evidence="2" type="ORF">GZ78_28980</name>
</gene>
<dbReference type="Pfam" id="PF03466">
    <property type="entry name" value="LysR_substrate"/>
    <property type="match status" value="1"/>
</dbReference>
<proteinExistence type="predicted"/>
<dbReference type="STRING" id="1137799.GZ78_28980"/>
<dbReference type="EMBL" id="JOKH01000016">
    <property type="protein sequence ID" value="KEQ11514.1"/>
    <property type="molecule type" value="Genomic_DNA"/>
</dbReference>
<name>A0A081MZ91_9GAMM</name>
<evidence type="ECO:0000259" key="1">
    <source>
        <dbReference type="Pfam" id="PF03466"/>
    </source>
</evidence>
<reference evidence="2 3" key="1">
    <citation type="submission" date="2014-06" db="EMBL/GenBank/DDBJ databases">
        <title>Whole Genome Sequences of Three Symbiotic Endozoicomonas Bacteria.</title>
        <authorList>
            <person name="Neave M.J."/>
            <person name="Apprill A."/>
            <person name="Voolstra C.R."/>
        </authorList>
    </citation>
    <scope>NUCLEOTIDE SEQUENCE [LARGE SCALE GENOMIC DNA]</scope>
    <source>
        <strain evidence="2 3">DSM 25634</strain>
    </source>
</reference>
<feature type="domain" description="LysR substrate-binding" evidence="1">
    <location>
        <begin position="23"/>
        <end position="87"/>
    </location>
</feature>
<keyword evidence="3" id="KW-1185">Reference proteome</keyword>
<dbReference type="InterPro" id="IPR005119">
    <property type="entry name" value="LysR_subst-bd"/>
</dbReference>
<dbReference type="OrthoDB" id="6183733at2"/>
<sequence length="100" mass="10784">MMKYLRHMAVFVQIVESGSISQAALAKAGAGVALIPDFLCAPLQEKSQLVNILPEYTFSSVPVYAIHAFGHQPPVLVKRCISAIKEEITDLSKASRGIDG</sequence>
<dbReference type="Gene3D" id="3.40.190.290">
    <property type="match status" value="1"/>
</dbReference>
<dbReference type="SUPFAM" id="SSF53850">
    <property type="entry name" value="Periplasmic binding protein-like II"/>
    <property type="match status" value="1"/>
</dbReference>
<organism evidence="2 3">
    <name type="scientific">Endozoicomonas numazuensis</name>
    <dbReference type="NCBI Taxonomy" id="1137799"/>
    <lineage>
        <taxon>Bacteria</taxon>
        <taxon>Pseudomonadati</taxon>
        <taxon>Pseudomonadota</taxon>
        <taxon>Gammaproteobacteria</taxon>
        <taxon>Oceanospirillales</taxon>
        <taxon>Endozoicomonadaceae</taxon>
        <taxon>Endozoicomonas</taxon>
    </lineage>
</organism>
<dbReference type="AlphaFoldDB" id="A0A081MZ91"/>
<dbReference type="RefSeq" id="WP_034843338.1">
    <property type="nucleotide sequence ID" value="NZ_JOKH01000016.1"/>
</dbReference>
<comment type="caution">
    <text evidence="2">The sequence shown here is derived from an EMBL/GenBank/DDBJ whole genome shotgun (WGS) entry which is preliminary data.</text>
</comment>